<evidence type="ECO:0000256" key="3">
    <source>
        <dbReference type="ARBA" id="ARBA00022692"/>
    </source>
</evidence>
<dbReference type="EMBL" id="CP038008">
    <property type="protein sequence ID" value="QBY30436.1"/>
    <property type="molecule type" value="Genomic_DNA"/>
</dbReference>
<evidence type="ECO:0000256" key="2">
    <source>
        <dbReference type="ARBA" id="ARBA00022475"/>
    </source>
</evidence>
<dbReference type="Pfam" id="PF00482">
    <property type="entry name" value="T2SSF"/>
    <property type="match status" value="1"/>
</dbReference>
<dbReference type="OMA" id="ETRMSAW"/>
<keyword evidence="4 6" id="KW-1133">Transmembrane helix</keyword>
<keyword evidence="3 6" id="KW-0812">Transmembrane</keyword>
<feature type="transmembrane region" description="Helical" evidence="6">
    <location>
        <begin position="242"/>
        <end position="258"/>
    </location>
</feature>
<feature type="transmembrane region" description="Helical" evidence="6">
    <location>
        <begin position="73"/>
        <end position="91"/>
    </location>
</feature>
<dbReference type="AlphaFoldDB" id="A0A482PS89"/>
<feature type="transmembrane region" description="Helical" evidence="6">
    <location>
        <begin position="97"/>
        <end position="116"/>
    </location>
</feature>
<dbReference type="GO" id="GO:0005886">
    <property type="term" value="C:plasma membrane"/>
    <property type="evidence" value="ECO:0007669"/>
    <property type="project" value="UniProtKB-SubCell"/>
</dbReference>
<dbReference type="InterPro" id="IPR018076">
    <property type="entry name" value="T2SS_GspF_dom"/>
</dbReference>
<evidence type="ECO:0000313" key="8">
    <source>
        <dbReference type="EMBL" id="QBY30436.1"/>
    </source>
</evidence>
<evidence type="ECO:0000259" key="7">
    <source>
        <dbReference type="Pfam" id="PF00482"/>
    </source>
</evidence>
<protein>
    <recommendedName>
        <fullName evidence="7">Type II secretion system protein GspF domain-containing protein</fullName>
    </recommendedName>
</protein>
<feature type="transmembrane region" description="Helical" evidence="6">
    <location>
        <begin position="278"/>
        <end position="297"/>
    </location>
</feature>
<feature type="transmembrane region" description="Helical" evidence="6">
    <location>
        <begin position="6"/>
        <end position="22"/>
    </location>
</feature>
<dbReference type="RefSeq" id="WP_012908090.1">
    <property type="nucleotide sequence ID" value="NZ_CAJTBI010000004.1"/>
</dbReference>
<reference evidence="8" key="1">
    <citation type="submission" date="2019-03" db="EMBL/GenBank/DDBJ databases">
        <title>Complete genome sequence of enteropathogenic Citrobacter rodentium strain DBS100.</title>
        <authorList>
            <person name="Popov G."/>
            <person name="Fiebig A."/>
            <person name="Shideler S."/>
            <person name="Coombes B."/>
            <person name="Savchenko A."/>
        </authorList>
    </citation>
    <scope>NUCLEOTIDE SEQUENCE</scope>
    <source>
        <strain evidence="8">DBS100</strain>
    </source>
</reference>
<proteinExistence type="predicted"/>
<name>A0A482PS89_CITRO</name>
<evidence type="ECO:0000256" key="4">
    <source>
        <dbReference type="ARBA" id="ARBA00022989"/>
    </source>
</evidence>
<sequence>MIVLFYLSLAIVGFIHTIIFYQRGKRITNLDLLTAEEHTRISDKLTGYTYGRALADLWKEFYRHLKGKDQATTIRHLIIVLIALVAGAFVNQQFFQFPYMVVLPAILFITVYTIYLQSKKLARQAFETGFAEALNIIGGAVGAGNSLLHGIEQSGQKVSGIVGEEFTIISQRLEIGEDVESVFMDSYERLFYREYFFFVIAVLINMRGGGEVKEIVSHLAKLISNARLMDRQKLAKTAEPRASIKILMVIPVGFFFFLKFLSPENFDVLLHDPTGQMLLYYCIASELLGLFWVWTMINKI</sequence>
<keyword evidence="5 6" id="KW-0472">Membrane</keyword>
<evidence type="ECO:0000256" key="5">
    <source>
        <dbReference type="ARBA" id="ARBA00023136"/>
    </source>
</evidence>
<dbReference type="PANTHER" id="PTHR35007:SF2">
    <property type="entry name" value="PILUS ASSEMBLE PROTEIN"/>
    <property type="match status" value="1"/>
</dbReference>
<evidence type="ECO:0000256" key="1">
    <source>
        <dbReference type="ARBA" id="ARBA00004651"/>
    </source>
</evidence>
<organism evidence="8">
    <name type="scientific">Citrobacter rodentium</name>
    <dbReference type="NCBI Taxonomy" id="67825"/>
    <lineage>
        <taxon>Bacteria</taxon>
        <taxon>Pseudomonadati</taxon>
        <taxon>Pseudomonadota</taxon>
        <taxon>Gammaproteobacteria</taxon>
        <taxon>Enterobacterales</taxon>
        <taxon>Enterobacteriaceae</taxon>
        <taxon>Citrobacter</taxon>
    </lineage>
</organism>
<keyword evidence="2" id="KW-1003">Cell membrane</keyword>
<accession>A0A482PS89</accession>
<dbReference type="PANTHER" id="PTHR35007">
    <property type="entry name" value="INTEGRAL MEMBRANE PROTEIN-RELATED"/>
    <property type="match status" value="1"/>
</dbReference>
<comment type="subcellular location">
    <subcellularLocation>
        <location evidence="1">Cell membrane</location>
        <topology evidence="1">Multi-pass membrane protein</topology>
    </subcellularLocation>
</comment>
<feature type="domain" description="Type II secretion system protein GspF" evidence="7">
    <location>
        <begin position="135"/>
        <end position="258"/>
    </location>
</feature>
<gene>
    <name evidence="8" type="ORF">E2R62_17455</name>
</gene>
<evidence type="ECO:0000256" key="6">
    <source>
        <dbReference type="SAM" id="Phobius"/>
    </source>
</evidence>